<organism evidence="1 2">
    <name type="scientific">Fusarium albosuccineum</name>
    <dbReference type="NCBI Taxonomy" id="1237068"/>
    <lineage>
        <taxon>Eukaryota</taxon>
        <taxon>Fungi</taxon>
        <taxon>Dikarya</taxon>
        <taxon>Ascomycota</taxon>
        <taxon>Pezizomycotina</taxon>
        <taxon>Sordariomycetes</taxon>
        <taxon>Hypocreomycetidae</taxon>
        <taxon>Hypocreales</taxon>
        <taxon>Nectriaceae</taxon>
        <taxon>Fusarium</taxon>
        <taxon>Fusarium decemcellulare species complex</taxon>
    </lineage>
</organism>
<sequence>VIVGRGCLDCQFDLCGEEEKSTWLVAFSGHSAPTRLSIPIVVTTSISNDGNLQRTKIEVCLAGKISEARNVWLQPEKRSECQAGTPGLGRAGFETARRRCIAQWTRDRDLTFKPSASDAPNGFRRDLILVRDQGSQRSRR</sequence>
<dbReference type="Proteomes" id="UP000554235">
    <property type="component" value="Unassembled WGS sequence"/>
</dbReference>
<gene>
    <name evidence="1" type="ORF">FALBO_11059</name>
</gene>
<protein>
    <submittedName>
        <fullName evidence="1">Uncharacterized protein</fullName>
    </submittedName>
</protein>
<reference evidence="1 2" key="1">
    <citation type="submission" date="2020-01" db="EMBL/GenBank/DDBJ databases">
        <title>Identification and distribution of gene clusters putatively required for synthesis of sphingolipid metabolism inhibitors in phylogenetically diverse species of the filamentous fungus Fusarium.</title>
        <authorList>
            <person name="Kim H.-S."/>
            <person name="Busman M."/>
            <person name="Brown D.W."/>
            <person name="Divon H."/>
            <person name="Uhlig S."/>
            <person name="Proctor R.H."/>
        </authorList>
    </citation>
    <scope>NUCLEOTIDE SEQUENCE [LARGE SCALE GENOMIC DNA]</scope>
    <source>
        <strain evidence="1 2">NRRL 20459</strain>
    </source>
</reference>
<evidence type="ECO:0000313" key="1">
    <source>
        <dbReference type="EMBL" id="KAF4462130.1"/>
    </source>
</evidence>
<accession>A0A8H4L2Y7</accession>
<name>A0A8H4L2Y7_9HYPO</name>
<comment type="caution">
    <text evidence="1">The sequence shown here is derived from an EMBL/GenBank/DDBJ whole genome shotgun (WGS) entry which is preliminary data.</text>
</comment>
<proteinExistence type="predicted"/>
<evidence type="ECO:0000313" key="2">
    <source>
        <dbReference type="Proteomes" id="UP000554235"/>
    </source>
</evidence>
<dbReference type="EMBL" id="JAADYS010001584">
    <property type="protein sequence ID" value="KAF4462130.1"/>
    <property type="molecule type" value="Genomic_DNA"/>
</dbReference>
<feature type="non-terminal residue" evidence="1">
    <location>
        <position position="1"/>
    </location>
</feature>
<keyword evidence="2" id="KW-1185">Reference proteome</keyword>
<dbReference type="AlphaFoldDB" id="A0A8H4L2Y7"/>